<protein>
    <submittedName>
        <fullName evidence="1">Uncharacterized protein</fullName>
    </submittedName>
</protein>
<evidence type="ECO:0000313" key="2">
    <source>
        <dbReference type="Proteomes" id="UP001529514"/>
    </source>
</evidence>
<gene>
    <name evidence="1" type="ORF">TCT1_33690</name>
</gene>
<name>A0ABN7C7S8_9GAMM</name>
<sequence length="154" mass="17565">MYRFCRLINQVLACFITQSSFVMLEIFTPDSHKVLWQFWHVDGLRFVCHIAGVPEDTFAVGDFSLQEGLSELFTLNLTLVRTGNPNPFKPQAEIDLASLLMQESVLQVFYGETEQRKITGIISHADWVGTDGNKTIYSRIILICHNIQIQNDKA</sequence>
<reference evidence="1 2" key="1">
    <citation type="submission" date="2023-10" db="EMBL/GenBank/DDBJ databases">
        <title>Xenorhabdus taiwanensis sp. nov., a symbiotic bacterium associated with the entomopathogenic nematode Steinernema taiwanensis.</title>
        <authorList>
            <person name="Tseng C.T."/>
            <person name="Shu H.Y."/>
            <person name="Chen M.H."/>
            <person name="Fang Y.J."/>
            <person name="Wu T.L."/>
            <person name="Lin Y.C."/>
            <person name="Huang C.J."/>
        </authorList>
    </citation>
    <scope>NUCLEOTIDE SEQUENCE [LARGE SCALE GENOMIC DNA]</scope>
    <source>
        <strain evidence="1 2">TCT-1</strain>
    </source>
</reference>
<dbReference type="Gene3D" id="2.30.110.50">
    <property type="match status" value="1"/>
</dbReference>
<organism evidence="1 2">
    <name type="scientific">Xenorhabdus taiwanensis</name>
    <dbReference type="NCBI Taxonomy" id="3085177"/>
    <lineage>
        <taxon>Bacteria</taxon>
        <taxon>Pseudomonadati</taxon>
        <taxon>Pseudomonadota</taxon>
        <taxon>Gammaproteobacteria</taxon>
        <taxon>Enterobacterales</taxon>
        <taxon>Morganellaceae</taxon>
        <taxon>Xenorhabdus</taxon>
    </lineage>
</organism>
<dbReference type="EMBL" id="AP028978">
    <property type="protein sequence ID" value="BET98448.1"/>
    <property type="molecule type" value="Genomic_DNA"/>
</dbReference>
<dbReference type="RefSeq" id="WP_374051934.1">
    <property type="nucleotide sequence ID" value="NZ_AP028978.1"/>
</dbReference>
<evidence type="ECO:0000313" key="1">
    <source>
        <dbReference type="EMBL" id="BET98448.1"/>
    </source>
</evidence>
<keyword evidence="2" id="KW-1185">Reference proteome</keyword>
<accession>A0ABN7C7S8</accession>
<dbReference type="SUPFAM" id="SSF69279">
    <property type="entry name" value="Phage tail proteins"/>
    <property type="match status" value="1"/>
</dbReference>
<proteinExistence type="predicted"/>
<dbReference type="Proteomes" id="UP001529514">
    <property type="component" value="Chromosome"/>
</dbReference>